<keyword evidence="1" id="KW-0812">Transmembrane</keyword>
<evidence type="ECO:0000313" key="3">
    <source>
        <dbReference type="Proteomes" id="UP000199777"/>
    </source>
</evidence>
<keyword evidence="1" id="KW-1133">Transmembrane helix</keyword>
<comment type="caution">
    <text evidence="2">The sequence shown here is derived from an EMBL/GenBank/DDBJ whole genome shotgun (WGS) entry which is preliminary data.</text>
</comment>
<organism evidence="2 3">
    <name type="scientific">Salimicrobium salexigens</name>
    <dbReference type="NCBI Taxonomy" id="908941"/>
    <lineage>
        <taxon>Bacteria</taxon>
        <taxon>Bacillati</taxon>
        <taxon>Bacillota</taxon>
        <taxon>Bacilli</taxon>
        <taxon>Bacillales</taxon>
        <taxon>Bacillaceae</taxon>
        <taxon>Salimicrobium</taxon>
    </lineage>
</organism>
<dbReference type="EMBL" id="FTOK01000001">
    <property type="protein sequence ID" value="SIS47010.1"/>
    <property type="molecule type" value="Genomic_DNA"/>
</dbReference>
<keyword evidence="1" id="KW-0472">Membrane</keyword>
<dbReference type="RefSeq" id="WP_156330867.1">
    <property type="nucleotide sequence ID" value="NZ_FTOK01000001.1"/>
</dbReference>
<accession>A0ABY1KL59</accession>
<proteinExistence type="predicted"/>
<feature type="transmembrane region" description="Helical" evidence="1">
    <location>
        <begin position="12"/>
        <end position="43"/>
    </location>
</feature>
<evidence type="ECO:0000256" key="1">
    <source>
        <dbReference type="SAM" id="Phobius"/>
    </source>
</evidence>
<sequence>MLKIFDYVILPLIIVGIAVLVFDLPFVPAVIGAYIGICIAIVLRRRRENKEGRTNG</sequence>
<reference evidence="2 3" key="1">
    <citation type="submission" date="2017-01" db="EMBL/GenBank/DDBJ databases">
        <authorList>
            <person name="Varghese N."/>
            <person name="Submissions S."/>
        </authorList>
    </citation>
    <scope>NUCLEOTIDE SEQUENCE [LARGE SCALE GENOMIC DNA]</scope>
    <source>
        <strain evidence="2 3">DSM 22782</strain>
    </source>
</reference>
<keyword evidence="3" id="KW-1185">Reference proteome</keyword>
<dbReference type="Proteomes" id="UP000199777">
    <property type="component" value="Unassembled WGS sequence"/>
</dbReference>
<evidence type="ECO:0000313" key="2">
    <source>
        <dbReference type="EMBL" id="SIS47010.1"/>
    </source>
</evidence>
<gene>
    <name evidence="2" type="ORF">SAMN05421758_101366</name>
</gene>
<name>A0ABY1KL59_9BACI</name>
<protein>
    <submittedName>
        <fullName evidence="2">Uncharacterized protein</fullName>
    </submittedName>
</protein>